<dbReference type="AlphaFoldDB" id="A0A2P2QZW1"/>
<evidence type="ECO:0000256" key="1">
    <source>
        <dbReference type="SAM" id="Phobius"/>
    </source>
</evidence>
<dbReference type="EMBL" id="GGEC01092055">
    <property type="protein sequence ID" value="MBX72539.1"/>
    <property type="molecule type" value="Transcribed_RNA"/>
</dbReference>
<protein>
    <submittedName>
        <fullName evidence="2">Uncharacterized protein</fullName>
    </submittedName>
</protein>
<proteinExistence type="predicted"/>
<accession>A0A2P2QZW1</accession>
<sequence length="34" mass="4156">MQDFILLPMENFISSQYYCLFFAFNIINSYLIKK</sequence>
<reference evidence="2" key="1">
    <citation type="submission" date="2018-02" db="EMBL/GenBank/DDBJ databases">
        <title>Rhizophora mucronata_Transcriptome.</title>
        <authorList>
            <person name="Meera S.P."/>
            <person name="Sreeshan A."/>
            <person name="Augustine A."/>
        </authorList>
    </citation>
    <scope>NUCLEOTIDE SEQUENCE</scope>
    <source>
        <tissue evidence="2">Leaf</tissue>
    </source>
</reference>
<evidence type="ECO:0000313" key="2">
    <source>
        <dbReference type="EMBL" id="MBX72539.1"/>
    </source>
</evidence>
<keyword evidence="1" id="KW-0812">Transmembrane</keyword>
<name>A0A2P2QZW1_RHIMU</name>
<organism evidence="2">
    <name type="scientific">Rhizophora mucronata</name>
    <name type="common">Asiatic mangrove</name>
    <dbReference type="NCBI Taxonomy" id="61149"/>
    <lineage>
        <taxon>Eukaryota</taxon>
        <taxon>Viridiplantae</taxon>
        <taxon>Streptophyta</taxon>
        <taxon>Embryophyta</taxon>
        <taxon>Tracheophyta</taxon>
        <taxon>Spermatophyta</taxon>
        <taxon>Magnoliopsida</taxon>
        <taxon>eudicotyledons</taxon>
        <taxon>Gunneridae</taxon>
        <taxon>Pentapetalae</taxon>
        <taxon>rosids</taxon>
        <taxon>fabids</taxon>
        <taxon>Malpighiales</taxon>
        <taxon>Rhizophoraceae</taxon>
        <taxon>Rhizophora</taxon>
    </lineage>
</organism>
<keyword evidence="1" id="KW-0472">Membrane</keyword>
<feature type="transmembrane region" description="Helical" evidence="1">
    <location>
        <begin position="12"/>
        <end position="32"/>
    </location>
</feature>
<keyword evidence="1" id="KW-1133">Transmembrane helix</keyword>